<proteinExistence type="predicted"/>
<dbReference type="RefSeq" id="WP_171245770.1">
    <property type="nucleotide sequence ID" value="NZ_JABFAJ010000003.1"/>
</dbReference>
<comment type="caution">
    <text evidence="2">The sequence shown here is derived from an EMBL/GenBank/DDBJ whole genome shotgun (WGS) entry which is preliminary data.</text>
</comment>
<evidence type="ECO:0000313" key="3">
    <source>
        <dbReference type="Proteomes" id="UP000557204"/>
    </source>
</evidence>
<feature type="transmembrane region" description="Helical" evidence="1">
    <location>
        <begin position="165"/>
        <end position="183"/>
    </location>
</feature>
<keyword evidence="3" id="KW-1185">Reference proteome</keyword>
<sequence length="188" mass="19915">MTLRAELQDWRHRRHDRPMPTVQVEHGTAVRGVWLRIAAACAATGLLLLAAARTDVIVELALVGAGSVGGWSLVRPGRVPAHLAVVVSALLLLGSRSAPFDPAVLWLLPAALLTVRLGWWAEHVAGGTLVEVAALRRTVGRDLLIVAVSTVVAAVAWAATAWTAGPLLVLGGLALVVLAWWALPRWTP</sequence>
<keyword evidence="1" id="KW-1133">Transmembrane helix</keyword>
<accession>A0A849JZM2</accession>
<keyword evidence="1" id="KW-0472">Membrane</keyword>
<evidence type="ECO:0000313" key="2">
    <source>
        <dbReference type="EMBL" id="NNU26268.1"/>
    </source>
</evidence>
<dbReference type="EMBL" id="JABFAJ010000003">
    <property type="protein sequence ID" value="NNU26268.1"/>
    <property type="molecule type" value="Genomic_DNA"/>
</dbReference>
<dbReference type="Proteomes" id="UP000557204">
    <property type="component" value="Unassembled WGS sequence"/>
</dbReference>
<protein>
    <submittedName>
        <fullName evidence="2">Uncharacterized protein</fullName>
    </submittedName>
</protein>
<keyword evidence="1" id="KW-0812">Transmembrane</keyword>
<name>A0A849JZM2_9MICO</name>
<feature type="transmembrane region" description="Helical" evidence="1">
    <location>
        <begin position="142"/>
        <end position="159"/>
    </location>
</feature>
<evidence type="ECO:0000256" key="1">
    <source>
        <dbReference type="SAM" id="Phobius"/>
    </source>
</evidence>
<dbReference type="AlphaFoldDB" id="A0A849JZM2"/>
<organism evidence="2 3">
    <name type="scientific">Isoptericola sediminis</name>
    <dbReference type="NCBI Taxonomy" id="2733572"/>
    <lineage>
        <taxon>Bacteria</taxon>
        <taxon>Bacillati</taxon>
        <taxon>Actinomycetota</taxon>
        <taxon>Actinomycetes</taxon>
        <taxon>Micrococcales</taxon>
        <taxon>Promicromonosporaceae</taxon>
        <taxon>Isoptericola</taxon>
    </lineage>
</organism>
<reference evidence="2 3" key="1">
    <citation type="submission" date="2020-05" db="EMBL/GenBank/DDBJ databases">
        <title>Genome sequence of Isoptericola sp. JC619 isolated from Chilika lagoon, India.</title>
        <authorList>
            <person name="Kumar D."/>
            <person name="Appam K."/>
            <person name="Gandham S."/>
            <person name="Uppada J."/>
            <person name="Sasikala C."/>
            <person name="Venkata Ramana C."/>
        </authorList>
    </citation>
    <scope>NUCLEOTIDE SEQUENCE [LARGE SCALE GENOMIC DNA]</scope>
    <source>
        <strain evidence="2 3">JC619</strain>
    </source>
</reference>
<gene>
    <name evidence="2" type="ORF">HLI28_01750</name>
</gene>